<dbReference type="Gene3D" id="1.20.1440.20">
    <property type="entry name" value="LemA-like domain"/>
    <property type="match status" value="1"/>
</dbReference>
<keyword evidence="8" id="KW-1185">Reference proteome</keyword>
<evidence type="ECO:0000256" key="6">
    <source>
        <dbReference type="SAM" id="Phobius"/>
    </source>
</evidence>
<dbReference type="Pfam" id="PF04011">
    <property type="entry name" value="LemA"/>
    <property type="match status" value="1"/>
</dbReference>
<evidence type="ECO:0000256" key="1">
    <source>
        <dbReference type="ARBA" id="ARBA00004167"/>
    </source>
</evidence>
<evidence type="ECO:0000313" key="8">
    <source>
        <dbReference type="Proteomes" id="UP000035444"/>
    </source>
</evidence>
<dbReference type="EMBL" id="LAQL01000013">
    <property type="protein sequence ID" value="KLN59520.1"/>
    <property type="molecule type" value="Genomic_DNA"/>
</dbReference>
<reference evidence="7 8" key="1">
    <citation type="submission" date="2015-03" db="EMBL/GenBank/DDBJ databases">
        <title>Genome Sequence of Kiloniella spongiae MEBiC09566, isolated from a marine sponge.</title>
        <authorList>
            <person name="Shao Z."/>
            <person name="Wang L."/>
            <person name="Li X."/>
        </authorList>
    </citation>
    <scope>NUCLEOTIDE SEQUENCE [LARGE SCALE GENOMIC DNA]</scope>
    <source>
        <strain evidence="7 8">MEBiC09566</strain>
    </source>
</reference>
<dbReference type="PANTHER" id="PTHR34478:SF2">
    <property type="entry name" value="MEMBRANE PROTEIN"/>
    <property type="match status" value="1"/>
</dbReference>
<protein>
    <submittedName>
        <fullName evidence="7">LemA</fullName>
    </submittedName>
</protein>
<dbReference type="InterPro" id="IPR023353">
    <property type="entry name" value="LemA-like_dom_sf"/>
</dbReference>
<evidence type="ECO:0000256" key="2">
    <source>
        <dbReference type="ARBA" id="ARBA00008854"/>
    </source>
</evidence>
<sequence>MTEYIVLGIVVVAAFYAITVYNALVSGRNSVENAWKQIDVQLKRRLDLIPNLLETVKGFMAHEKEVLMQVTEARTRAYNADSKSEAIESNNLLSNATANLLAVMENYPDLKSQESVSDLTEELTSTENKVAFARQHYNDIATSQNNRIQQFPSNIFASFFKFKLEDLWELDEATREAAQEPPKVSF</sequence>
<organism evidence="7 8">
    <name type="scientific">Kiloniella spongiae</name>
    <dbReference type="NCBI Taxonomy" id="1489064"/>
    <lineage>
        <taxon>Bacteria</taxon>
        <taxon>Pseudomonadati</taxon>
        <taxon>Pseudomonadota</taxon>
        <taxon>Alphaproteobacteria</taxon>
        <taxon>Rhodospirillales</taxon>
        <taxon>Kiloniellaceae</taxon>
        <taxon>Kiloniella</taxon>
    </lineage>
</organism>
<gene>
    <name evidence="7" type="ORF">WH96_16705</name>
</gene>
<keyword evidence="3 6" id="KW-0812">Transmembrane</keyword>
<dbReference type="Proteomes" id="UP000035444">
    <property type="component" value="Unassembled WGS sequence"/>
</dbReference>
<dbReference type="PANTHER" id="PTHR34478">
    <property type="entry name" value="PROTEIN LEMA"/>
    <property type="match status" value="1"/>
</dbReference>
<proteinExistence type="inferred from homology"/>
<dbReference type="RefSeq" id="WP_047765370.1">
    <property type="nucleotide sequence ID" value="NZ_LAQL01000013.1"/>
</dbReference>
<comment type="similarity">
    <text evidence="2">Belongs to the LemA family.</text>
</comment>
<dbReference type="OrthoDB" id="9804152at2"/>
<keyword evidence="4 6" id="KW-1133">Transmembrane helix</keyword>
<evidence type="ECO:0000313" key="7">
    <source>
        <dbReference type="EMBL" id="KLN59520.1"/>
    </source>
</evidence>
<dbReference type="PATRIC" id="fig|1489064.4.peg.325"/>
<dbReference type="InterPro" id="IPR007156">
    <property type="entry name" value="MamQ_LemA"/>
</dbReference>
<dbReference type="GO" id="GO:0016020">
    <property type="term" value="C:membrane"/>
    <property type="evidence" value="ECO:0007669"/>
    <property type="project" value="UniProtKB-SubCell"/>
</dbReference>
<dbReference type="SUPFAM" id="SSF140478">
    <property type="entry name" value="LemA-like"/>
    <property type="match status" value="1"/>
</dbReference>
<keyword evidence="5 6" id="KW-0472">Membrane</keyword>
<dbReference type="AlphaFoldDB" id="A0A0H2MSB9"/>
<comment type="caution">
    <text evidence="7">The sequence shown here is derived from an EMBL/GenBank/DDBJ whole genome shotgun (WGS) entry which is preliminary data.</text>
</comment>
<comment type="subcellular location">
    <subcellularLocation>
        <location evidence="1">Membrane</location>
        <topology evidence="1">Single-pass membrane protein</topology>
    </subcellularLocation>
</comment>
<evidence type="ECO:0000256" key="3">
    <source>
        <dbReference type="ARBA" id="ARBA00022692"/>
    </source>
</evidence>
<dbReference type="STRING" id="1489064.WH96_16705"/>
<evidence type="ECO:0000256" key="5">
    <source>
        <dbReference type="ARBA" id="ARBA00023136"/>
    </source>
</evidence>
<feature type="transmembrane region" description="Helical" evidence="6">
    <location>
        <begin position="6"/>
        <end position="25"/>
    </location>
</feature>
<evidence type="ECO:0000256" key="4">
    <source>
        <dbReference type="ARBA" id="ARBA00022989"/>
    </source>
</evidence>
<accession>A0A0H2MSB9</accession>
<name>A0A0H2MSB9_9PROT</name>